<evidence type="ECO:0000313" key="7">
    <source>
        <dbReference type="Proteomes" id="UP001634394"/>
    </source>
</evidence>
<dbReference type="Pfam" id="PF00135">
    <property type="entry name" value="COesterase"/>
    <property type="match status" value="1"/>
</dbReference>
<reference evidence="6 7" key="1">
    <citation type="submission" date="2024-11" db="EMBL/GenBank/DDBJ databases">
        <title>Chromosome-level genome assembly of the freshwater bivalve Anodonta woodiana.</title>
        <authorList>
            <person name="Chen X."/>
        </authorList>
    </citation>
    <scope>NUCLEOTIDE SEQUENCE [LARGE SCALE GENOMIC DNA]</scope>
    <source>
        <strain evidence="6">MN2024</strain>
        <tissue evidence="6">Gills</tissue>
    </source>
</reference>
<gene>
    <name evidence="6" type="ORF">ACJMK2_032753</name>
</gene>
<dbReference type="EMBL" id="JBJQND010000004">
    <property type="protein sequence ID" value="KAL3880519.1"/>
    <property type="molecule type" value="Genomic_DNA"/>
</dbReference>
<protein>
    <recommendedName>
        <fullName evidence="4">Carboxylic ester hydrolase</fullName>
        <ecNumber evidence="4">3.1.1.-</ecNumber>
    </recommendedName>
</protein>
<evidence type="ECO:0000256" key="1">
    <source>
        <dbReference type="ARBA" id="ARBA00005964"/>
    </source>
</evidence>
<dbReference type="Gene3D" id="3.40.50.1820">
    <property type="entry name" value="alpha/beta hydrolase"/>
    <property type="match status" value="1"/>
</dbReference>
<sequence length="584" mass="65634">MHFFHLFLVSLLFMESVWTESNMTVVITTVNGDIVGYHMDLPQNNLSRLAVYNIGIFQGIPYAEPPTANLRFSHPVPKRSWKPRQLMATRPSHACPQPLWFLRQYSFGPDYNNTSEDCLYLNVYAPNIDHVATNKYPVMVWIHGGSYKYGSGSEYDGRILAMFGVVVVTMNYRLGALGFLSTDDHIAPGNYGLHDQLLALRWVQSNIAQFGGDHNRVTIFGQSAGGGSVSLHMFSPKATGLFRGIIAQSGCALSPWAIYRPPHTIGTYTNKLATRLGCRTTSSAEILTCLRNKSTEEIISTNVGAPPMISAFAPRVDDDYIKDLPENLLTKHEFLKDVHFMSGFLPQELAEDLGDTPGIDNGITADSLNDFLHDKSRRYLSQADEMENALRCVYPASGDMETNRAKLIEMESDYGYVAPHIKLTEQLTQTGVSAFLYNFSYRSENSILKGWMGVPHSAELYYEFGSPFLDSMPCPESRLSTCPVTWGKYQAWSEMDSRVSRETMSLWTDFVKSMDRNDTILISSTNKTWPRYGQNGIFITISNTLVIDQLIRTKSIEFWDSFNYLDLSVHIPNNCSKSQSVIVG</sequence>
<name>A0ABD3X2P4_SINWO</name>
<dbReference type="InterPro" id="IPR002018">
    <property type="entry name" value="CarbesteraseB"/>
</dbReference>
<accession>A0ABD3X2P4</accession>
<keyword evidence="3 4" id="KW-0378">Hydrolase</keyword>
<dbReference type="SUPFAM" id="SSF53474">
    <property type="entry name" value="alpha/beta-Hydrolases"/>
    <property type="match status" value="1"/>
</dbReference>
<evidence type="ECO:0000256" key="2">
    <source>
        <dbReference type="ARBA" id="ARBA00022729"/>
    </source>
</evidence>
<evidence type="ECO:0000256" key="4">
    <source>
        <dbReference type="RuleBase" id="RU361235"/>
    </source>
</evidence>
<feature type="domain" description="Carboxylesterase type B" evidence="5">
    <location>
        <begin position="26"/>
        <end position="559"/>
    </location>
</feature>
<comment type="similarity">
    <text evidence="1 4">Belongs to the type-B carboxylesterase/lipase family.</text>
</comment>
<proteinExistence type="inferred from homology"/>
<dbReference type="InterPro" id="IPR019826">
    <property type="entry name" value="Carboxylesterase_B_AS"/>
</dbReference>
<dbReference type="InterPro" id="IPR051093">
    <property type="entry name" value="Neuroligin/BSAL"/>
</dbReference>
<dbReference type="Proteomes" id="UP001634394">
    <property type="component" value="Unassembled WGS sequence"/>
</dbReference>
<feature type="chain" id="PRO_5044532869" description="Carboxylic ester hydrolase" evidence="4">
    <location>
        <begin position="20"/>
        <end position="584"/>
    </location>
</feature>
<evidence type="ECO:0000256" key="3">
    <source>
        <dbReference type="ARBA" id="ARBA00022801"/>
    </source>
</evidence>
<dbReference type="PANTHER" id="PTHR43903">
    <property type="entry name" value="NEUROLIGIN"/>
    <property type="match status" value="1"/>
</dbReference>
<feature type="signal peptide" evidence="4">
    <location>
        <begin position="1"/>
        <end position="19"/>
    </location>
</feature>
<evidence type="ECO:0000313" key="6">
    <source>
        <dbReference type="EMBL" id="KAL3880519.1"/>
    </source>
</evidence>
<evidence type="ECO:0000259" key="5">
    <source>
        <dbReference type="Pfam" id="PF00135"/>
    </source>
</evidence>
<dbReference type="InterPro" id="IPR019819">
    <property type="entry name" value="Carboxylesterase_B_CS"/>
</dbReference>
<dbReference type="AlphaFoldDB" id="A0ABD3X2P4"/>
<keyword evidence="2 4" id="KW-0732">Signal</keyword>
<dbReference type="GO" id="GO:0016787">
    <property type="term" value="F:hydrolase activity"/>
    <property type="evidence" value="ECO:0007669"/>
    <property type="project" value="UniProtKB-KW"/>
</dbReference>
<dbReference type="PROSITE" id="PS00122">
    <property type="entry name" value="CARBOXYLESTERASE_B_1"/>
    <property type="match status" value="1"/>
</dbReference>
<keyword evidence="7" id="KW-1185">Reference proteome</keyword>
<comment type="caution">
    <text evidence="6">The sequence shown here is derived from an EMBL/GenBank/DDBJ whole genome shotgun (WGS) entry which is preliminary data.</text>
</comment>
<dbReference type="PROSITE" id="PS00941">
    <property type="entry name" value="CARBOXYLESTERASE_B_2"/>
    <property type="match status" value="1"/>
</dbReference>
<dbReference type="InterPro" id="IPR029058">
    <property type="entry name" value="AB_hydrolase_fold"/>
</dbReference>
<organism evidence="6 7">
    <name type="scientific">Sinanodonta woodiana</name>
    <name type="common">Chinese pond mussel</name>
    <name type="synonym">Anodonta woodiana</name>
    <dbReference type="NCBI Taxonomy" id="1069815"/>
    <lineage>
        <taxon>Eukaryota</taxon>
        <taxon>Metazoa</taxon>
        <taxon>Spiralia</taxon>
        <taxon>Lophotrochozoa</taxon>
        <taxon>Mollusca</taxon>
        <taxon>Bivalvia</taxon>
        <taxon>Autobranchia</taxon>
        <taxon>Heteroconchia</taxon>
        <taxon>Palaeoheterodonta</taxon>
        <taxon>Unionida</taxon>
        <taxon>Unionoidea</taxon>
        <taxon>Unionidae</taxon>
        <taxon>Unioninae</taxon>
        <taxon>Sinanodonta</taxon>
    </lineage>
</organism>
<dbReference type="EC" id="3.1.1.-" evidence="4"/>